<dbReference type="EMBL" id="JAYLAA010000078">
    <property type="protein sequence ID" value="MEC3877954.1"/>
    <property type="molecule type" value="Genomic_DNA"/>
</dbReference>
<dbReference type="PANTHER" id="PTHR30007:SF0">
    <property type="entry name" value="TRANSPOSASE"/>
    <property type="match status" value="1"/>
</dbReference>
<dbReference type="PANTHER" id="PTHR30007">
    <property type="entry name" value="PHP DOMAIN PROTEIN"/>
    <property type="match status" value="1"/>
</dbReference>
<dbReference type="Pfam" id="PF13340">
    <property type="entry name" value="DUF4096"/>
    <property type="match status" value="1"/>
</dbReference>
<feature type="domain" description="Insertion element IS402-like" evidence="2">
    <location>
        <begin position="2"/>
        <end position="71"/>
    </location>
</feature>
<organism evidence="4 5">
    <name type="scientific">Chryseobacterium salviniae</name>
    <dbReference type="NCBI Taxonomy" id="3101750"/>
    <lineage>
        <taxon>Bacteria</taxon>
        <taxon>Pseudomonadati</taxon>
        <taxon>Bacteroidota</taxon>
        <taxon>Flavobacteriia</taxon>
        <taxon>Flavobacteriales</taxon>
        <taxon>Weeksellaceae</taxon>
        <taxon>Chryseobacterium group</taxon>
        <taxon>Chryseobacterium</taxon>
    </lineage>
</organism>
<dbReference type="Proteomes" id="UP001348397">
    <property type="component" value="Unassembled WGS sequence"/>
</dbReference>
<gene>
    <name evidence="3" type="ORF">SOP96_01940</name>
    <name evidence="4" type="ORF">SOP96_19775</name>
</gene>
<evidence type="ECO:0000259" key="2">
    <source>
        <dbReference type="Pfam" id="PF13340"/>
    </source>
</evidence>
<feature type="domain" description="Transposase IS4-like" evidence="1">
    <location>
        <begin position="81"/>
        <end position="251"/>
    </location>
</feature>
<evidence type="ECO:0000313" key="3">
    <source>
        <dbReference type="EMBL" id="MEC3874468.1"/>
    </source>
</evidence>
<accession>A0ABU6HY24</accession>
<reference evidence="4 5" key="1">
    <citation type="submission" date="2024-01" db="EMBL/GenBank/DDBJ databases">
        <title>Chryseobacterium sp. T9W2-O.</title>
        <authorList>
            <person name="Maltman C."/>
        </authorList>
    </citation>
    <scope>NUCLEOTIDE SEQUENCE [LARGE SCALE GENOMIC DNA]</scope>
    <source>
        <strain evidence="4 5">T9W2-O</strain>
    </source>
</reference>
<sequence length="259" mass="30312">MLPHLSKGKRGFSTKFDVVKIIQTIIKRLKTGCQWREISLKDYFGEEKISWQNVYYFFNKWSKDGSFRNIWVHLLNRNRRLLDMSCVQLDGSQTRCRMGGESTGYQSRKSAKTSNMIFLCDNRGQMLSMGNPRSGNHHDLYEIEDVMGEIIEILSEAEISHKGLFLNADSGFDSESLRQKLEMEEITGNIKTNPRNGKTVDNDHYFDEKLYENRFKIEQANAWLDGFKALLIRFETLDITWKNMHFLAFSLKLIKKLKV</sequence>
<dbReference type="InterPro" id="IPR002559">
    <property type="entry name" value="Transposase_11"/>
</dbReference>
<dbReference type="RefSeq" id="WP_326319550.1">
    <property type="nucleotide sequence ID" value="NZ_JAYLAA010000010.1"/>
</dbReference>
<comment type="caution">
    <text evidence="4">The sequence shown here is derived from an EMBL/GenBank/DDBJ whole genome shotgun (WGS) entry which is preliminary data.</text>
</comment>
<proteinExistence type="predicted"/>
<dbReference type="InterPro" id="IPR025161">
    <property type="entry name" value="IS402-like_dom"/>
</dbReference>
<dbReference type="Pfam" id="PF01609">
    <property type="entry name" value="DDE_Tnp_1"/>
    <property type="match status" value="1"/>
</dbReference>
<name>A0ABU6HY24_9FLAO</name>
<protein>
    <submittedName>
        <fullName evidence="4">Transposase</fullName>
    </submittedName>
</protein>
<evidence type="ECO:0000313" key="4">
    <source>
        <dbReference type="EMBL" id="MEC3877954.1"/>
    </source>
</evidence>
<evidence type="ECO:0000259" key="1">
    <source>
        <dbReference type="Pfam" id="PF01609"/>
    </source>
</evidence>
<keyword evidence="5" id="KW-1185">Reference proteome</keyword>
<evidence type="ECO:0000313" key="5">
    <source>
        <dbReference type="Proteomes" id="UP001348397"/>
    </source>
</evidence>
<dbReference type="EMBL" id="JAYLAA010000010">
    <property type="protein sequence ID" value="MEC3874468.1"/>
    <property type="molecule type" value="Genomic_DNA"/>
</dbReference>